<accession>A0A0F9CNZ3</accession>
<protein>
    <recommendedName>
        <fullName evidence="2">Phytanoyl-CoA dioxygenase</fullName>
    </recommendedName>
</protein>
<sequence>MACKRKYIDIYAADNLHTLGYEVYSDVIPIKDNIVEKLIDYGRNGSQIFNHHETRLRNDHKRRQATLQRRSANLRNGIQDFVSEQFPHLTLKNLVVIHSKPGCGDQASHCDYVPEPNLATVPDSHFPLAVLLAVMPGTKISVWPRSIRFAYTSPTILQQIQPIHRKTLELDIGDMLVFRGDLVHAGAAYDEENVRIHCFLDSELVPRTPNHTWLVHKDSCQELRDIIKSDNH</sequence>
<dbReference type="AlphaFoldDB" id="A0A0F9CNZ3"/>
<reference evidence="1" key="1">
    <citation type="journal article" date="2015" name="Nature">
        <title>Complex archaea that bridge the gap between prokaryotes and eukaryotes.</title>
        <authorList>
            <person name="Spang A."/>
            <person name="Saw J.H."/>
            <person name="Jorgensen S.L."/>
            <person name="Zaremba-Niedzwiedzka K."/>
            <person name="Martijn J."/>
            <person name="Lind A.E."/>
            <person name="van Eijk R."/>
            <person name="Schleper C."/>
            <person name="Guy L."/>
            <person name="Ettema T.J."/>
        </authorList>
    </citation>
    <scope>NUCLEOTIDE SEQUENCE</scope>
</reference>
<gene>
    <name evidence="1" type="ORF">LCGC14_2586680</name>
</gene>
<dbReference type="SUPFAM" id="SSF51197">
    <property type="entry name" value="Clavaminate synthase-like"/>
    <property type="match status" value="1"/>
</dbReference>
<dbReference type="EMBL" id="LAZR01043318">
    <property type="protein sequence ID" value="KKL07371.1"/>
    <property type="molecule type" value="Genomic_DNA"/>
</dbReference>
<evidence type="ECO:0000313" key="1">
    <source>
        <dbReference type="EMBL" id="KKL07371.1"/>
    </source>
</evidence>
<evidence type="ECO:0008006" key="2">
    <source>
        <dbReference type="Google" id="ProtNLM"/>
    </source>
</evidence>
<name>A0A0F9CNZ3_9ZZZZ</name>
<proteinExistence type="predicted"/>
<dbReference type="Gene3D" id="2.60.120.620">
    <property type="entry name" value="q2cbj1_9rhob like domain"/>
    <property type="match status" value="1"/>
</dbReference>
<comment type="caution">
    <text evidence="1">The sequence shown here is derived from an EMBL/GenBank/DDBJ whole genome shotgun (WGS) entry which is preliminary data.</text>
</comment>
<organism evidence="1">
    <name type="scientific">marine sediment metagenome</name>
    <dbReference type="NCBI Taxonomy" id="412755"/>
    <lineage>
        <taxon>unclassified sequences</taxon>
        <taxon>metagenomes</taxon>
        <taxon>ecological metagenomes</taxon>
    </lineage>
</organism>